<name>A0A8S2I0X2_9BILA</name>
<comment type="caution">
    <text evidence="3">The sequence shown here is derived from an EMBL/GenBank/DDBJ whole genome shotgun (WGS) entry which is preliminary data.</text>
</comment>
<evidence type="ECO:0000313" key="2">
    <source>
        <dbReference type="EMBL" id="CAF0923807.1"/>
    </source>
</evidence>
<organism evidence="3 4">
    <name type="scientific">Didymodactylos carnosus</name>
    <dbReference type="NCBI Taxonomy" id="1234261"/>
    <lineage>
        <taxon>Eukaryota</taxon>
        <taxon>Metazoa</taxon>
        <taxon>Spiralia</taxon>
        <taxon>Gnathifera</taxon>
        <taxon>Rotifera</taxon>
        <taxon>Eurotatoria</taxon>
        <taxon>Bdelloidea</taxon>
        <taxon>Philodinida</taxon>
        <taxon>Philodinidae</taxon>
        <taxon>Didymodactylos</taxon>
    </lineage>
</organism>
<sequence>DVRLNHPTDAITIRFGHVYLPVDIYRLNKIAEITLDPSKIPTDIEQLSGLIQIRTRSSNHYELQIPYRITIYHGSLDYEKEKTFFFISSSLSPTSMTSNDCDKSSKLCEKDLEQCRHISVINRFSYPLVIHNVTFGEETIHNYINYYIIAWLSVTSYDPFAEKLLKHFRQNPYYPFTHVQSYTYEYCYRRWSTAYLICILQTVLFSLAIYSYYKYLEFYEGQKEDIEYWLYGSELILLFTFSILTIFLCVNLVECLKQIRIVISALDLYVYYYVGGTLYRQHSLNKVYICLREVKTYDQILYHLVFIIEDVDLIEITDYFQFNIELRQLGIRLAKQLYIGYLESSDWIGIFPKYNKLKAYIRKLKLQHRTTDNILESFDKNERSLKSTSFTRTDDVIINQNTNRNNRIKIELVYT</sequence>
<keyword evidence="1" id="KW-0472">Membrane</keyword>
<dbReference type="EMBL" id="CAJOBA010004040">
    <property type="protein sequence ID" value="CAF3700978.1"/>
    <property type="molecule type" value="Genomic_DNA"/>
</dbReference>
<dbReference type="Proteomes" id="UP000682733">
    <property type="component" value="Unassembled WGS sequence"/>
</dbReference>
<protein>
    <submittedName>
        <fullName evidence="3">Uncharacterized protein</fullName>
    </submittedName>
</protein>
<dbReference type="EMBL" id="CAJNOK010004038">
    <property type="protein sequence ID" value="CAF0923807.1"/>
    <property type="molecule type" value="Genomic_DNA"/>
</dbReference>
<accession>A0A8S2I0X2</accession>
<feature type="non-terminal residue" evidence="3">
    <location>
        <position position="1"/>
    </location>
</feature>
<evidence type="ECO:0000256" key="1">
    <source>
        <dbReference type="SAM" id="Phobius"/>
    </source>
</evidence>
<feature type="transmembrane region" description="Helical" evidence="1">
    <location>
        <begin position="194"/>
        <end position="213"/>
    </location>
</feature>
<keyword evidence="1" id="KW-0812">Transmembrane</keyword>
<evidence type="ECO:0000313" key="4">
    <source>
        <dbReference type="Proteomes" id="UP000682733"/>
    </source>
</evidence>
<gene>
    <name evidence="2" type="ORF">OVA965_LOCUS10767</name>
    <name evidence="3" type="ORF">TMI583_LOCUS10763</name>
</gene>
<proteinExistence type="predicted"/>
<dbReference type="AlphaFoldDB" id="A0A8S2I0X2"/>
<feature type="transmembrane region" description="Helical" evidence="1">
    <location>
        <begin position="228"/>
        <end position="253"/>
    </location>
</feature>
<keyword evidence="1" id="KW-1133">Transmembrane helix</keyword>
<dbReference type="Proteomes" id="UP000677228">
    <property type="component" value="Unassembled WGS sequence"/>
</dbReference>
<reference evidence="3" key="1">
    <citation type="submission" date="2021-02" db="EMBL/GenBank/DDBJ databases">
        <authorList>
            <person name="Nowell W R."/>
        </authorList>
    </citation>
    <scope>NUCLEOTIDE SEQUENCE</scope>
</reference>
<evidence type="ECO:0000313" key="3">
    <source>
        <dbReference type="EMBL" id="CAF3700978.1"/>
    </source>
</evidence>